<reference evidence="1" key="1">
    <citation type="journal article" date="2020" name="New Phytol.">
        <title>Comparative genomics reveals dynamic genome evolution in host specialist ectomycorrhizal fungi.</title>
        <authorList>
            <person name="Lofgren L.A."/>
            <person name="Nguyen N.H."/>
            <person name="Vilgalys R."/>
            <person name="Ruytinx J."/>
            <person name="Liao H.L."/>
            <person name="Branco S."/>
            <person name="Kuo A."/>
            <person name="LaButti K."/>
            <person name="Lipzen A."/>
            <person name="Andreopoulos W."/>
            <person name="Pangilinan J."/>
            <person name="Riley R."/>
            <person name="Hundley H."/>
            <person name="Na H."/>
            <person name="Barry K."/>
            <person name="Grigoriev I.V."/>
            <person name="Stajich J.E."/>
            <person name="Kennedy P.G."/>
        </authorList>
    </citation>
    <scope>NUCLEOTIDE SEQUENCE</scope>
    <source>
        <strain evidence="1">MN1</strain>
    </source>
</reference>
<dbReference type="GeneID" id="64623218"/>
<dbReference type="OrthoDB" id="3199698at2759"/>
<name>A0A9P7E0D4_9AGAM</name>
<comment type="caution">
    <text evidence="1">The sequence shown here is derived from an EMBL/GenBank/DDBJ whole genome shotgun (WGS) entry which is preliminary data.</text>
</comment>
<dbReference type="RefSeq" id="XP_041188283.1">
    <property type="nucleotide sequence ID" value="XM_041329201.1"/>
</dbReference>
<evidence type="ECO:0000313" key="2">
    <source>
        <dbReference type="Proteomes" id="UP000807769"/>
    </source>
</evidence>
<keyword evidence="2" id="KW-1185">Reference proteome</keyword>
<feature type="non-terminal residue" evidence="1">
    <location>
        <position position="1"/>
    </location>
</feature>
<sequence length="53" mass="5907">DLIFCRIVAVPPFPGLCRFPQGCHFKQWTGGNSKALMKVYLPVIEGYVPVDVV</sequence>
<accession>A0A9P7E0D4</accession>
<proteinExistence type="predicted"/>
<evidence type="ECO:0000313" key="1">
    <source>
        <dbReference type="EMBL" id="KAG1807825.1"/>
    </source>
</evidence>
<gene>
    <name evidence="1" type="ORF">BJ212DRAFT_1209514</name>
</gene>
<organism evidence="1 2">
    <name type="scientific">Suillus subaureus</name>
    <dbReference type="NCBI Taxonomy" id="48587"/>
    <lineage>
        <taxon>Eukaryota</taxon>
        <taxon>Fungi</taxon>
        <taxon>Dikarya</taxon>
        <taxon>Basidiomycota</taxon>
        <taxon>Agaricomycotina</taxon>
        <taxon>Agaricomycetes</taxon>
        <taxon>Agaricomycetidae</taxon>
        <taxon>Boletales</taxon>
        <taxon>Suillineae</taxon>
        <taxon>Suillaceae</taxon>
        <taxon>Suillus</taxon>
    </lineage>
</organism>
<feature type="non-terminal residue" evidence="1">
    <location>
        <position position="53"/>
    </location>
</feature>
<dbReference type="AlphaFoldDB" id="A0A9P7E0D4"/>
<dbReference type="Proteomes" id="UP000807769">
    <property type="component" value="Unassembled WGS sequence"/>
</dbReference>
<protein>
    <submittedName>
        <fullName evidence="1">Uncharacterized protein</fullName>
    </submittedName>
</protein>
<dbReference type="EMBL" id="JABBWG010000041">
    <property type="protein sequence ID" value="KAG1807825.1"/>
    <property type="molecule type" value="Genomic_DNA"/>
</dbReference>